<feature type="domain" description="ABC transporter" evidence="8">
    <location>
        <begin position="8"/>
        <end position="263"/>
    </location>
</feature>
<keyword evidence="5" id="KW-0547">Nucleotide-binding</keyword>
<keyword evidence="7" id="KW-0472">Membrane</keyword>
<dbReference type="GO" id="GO:0016887">
    <property type="term" value="F:ATP hydrolysis activity"/>
    <property type="evidence" value="ECO:0007669"/>
    <property type="project" value="InterPro"/>
</dbReference>
<dbReference type="PANTHER" id="PTHR43297:SF2">
    <property type="entry name" value="DIPEPTIDE TRANSPORT ATP-BINDING PROTEIN DPPD"/>
    <property type="match status" value="1"/>
</dbReference>
<dbReference type="GO" id="GO:0005524">
    <property type="term" value="F:ATP binding"/>
    <property type="evidence" value="ECO:0007669"/>
    <property type="project" value="UniProtKB-KW"/>
</dbReference>
<dbReference type="InterPro" id="IPR017871">
    <property type="entry name" value="ABC_transporter-like_CS"/>
</dbReference>
<evidence type="ECO:0000313" key="9">
    <source>
        <dbReference type="EMBL" id="OGK07049.1"/>
    </source>
</evidence>
<evidence type="ECO:0000256" key="4">
    <source>
        <dbReference type="ARBA" id="ARBA00022475"/>
    </source>
</evidence>
<dbReference type="Gene3D" id="3.40.50.300">
    <property type="entry name" value="P-loop containing nucleotide triphosphate hydrolases"/>
    <property type="match status" value="1"/>
</dbReference>
<dbReference type="InterPro" id="IPR050388">
    <property type="entry name" value="ABC_Ni/Peptide_Import"/>
</dbReference>
<comment type="caution">
    <text evidence="9">The sequence shown here is derived from an EMBL/GenBank/DDBJ whole genome shotgun (WGS) entry which is preliminary data.</text>
</comment>
<dbReference type="InterPro" id="IPR013563">
    <property type="entry name" value="Oligopep_ABC_C"/>
</dbReference>
<proteinExistence type="inferred from homology"/>
<evidence type="ECO:0000313" key="10">
    <source>
        <dbReference type="Proteomes" id="UP000179243"/>
    </source>
</evidence>
<evidence type="ECO:0000256" key="1">
    <source>
        <dbReference type="ARBA" id="ARBA00004202"/>
    </source>
</evidence>
<evidence type="ECO:0000256" key="6">
    <source>
        <dbReference type="ARBA" id="ARBA00022840"/>
    </source>
</evidence>
<sequence>MDDNVLKITGLQVFFYTEEGEVRAVDGVSFAIKRGRIMALVGESGCGKSVTAYSILKLIQKPGKIGGGSIQLFPKDKEPIDITALTEKSNMLYTVRGGLVSMVFQEPMTALSPVHTVGNQVCEAILLHQAVSKQRAREMAIDILSKVGIPGAGKRIDQYPFEMSGGMRQRVVIAMALVCRPELLIADEPTTALDVTIQAQIIGLMKELIQSMGTSILLITHDLSVVAQMADDVAVMYLGRVVEQGSVRTIIKNPRHPYTMGLLASLPGVHKHEKKRLSSIPGSVPSLTRIPKGCPFHPRCEYCKPGVCDIGSVPTLQSVAEDHTVACLRAGEIA</sequence>
<dbReference type="PANTHER" id="PTHR43297">
    <property type="entry name" value="OLIGOPEPTIDE TRANSPORT ATP-BINDING PROTEIN APPD"/>
    <property type="match status" value="1"/>
</dbReference>
<dbReference type="Pfam" id="PF08352">
    <property type="entry name" value="oligo_HPY"/>
    <property type="match status" value="1"/>
</dbReference>
<name>A0A1F7FK18_UNCRA</name>
<dbReference type="PROSITE" id="PS50893">
    <property type="entry name" value="ABC_TRANSPORTER_2"/>
    <property type="match status" value="1"/>
</dbReference>
<dbReference type="SUPFAM" id="SSF52540">
    <property type="entry name" value="P-loop containing nucleoside triphosphate hydrolases"/>
    <property type="match status" value="1"/>
</dbReference>
<comment type="similarity">
    <text evidence="2">Belongs to the ABC transporter superfamily.</text>
</comment>
<organism evidence="9 10">
    <name type="scientific">Candidatus Raymondbacteria bacterium RIFOXYD12_FULL_49_13</name>
    <dbReference type="NCBI Taxonomy" id="1817890"/>
    <lineage>
        <taxon>Bacteria</taxon>
        <taxon>Raymondiibacteriota</taxon>
    </lineage>
</organism>
<keyword evidence="6 9" id="KW-0067">ATP-binding</keyword>
<reference evidence="9 10" key="1">
    <citation type="journal article" date="2016" name="Nat. Commun.">
        <title>Thousands of microbial genomes shed light on interconnected biogeochemical processes in an aquifer system.</title>
        <authorList>
            <person name="Anantharaman K."/>
            <person name="Brown C.T."/>
            <person name="Hug L.A."/>
            <person name="Sharon I."/>
            <person name="Castelle C.J."/>
            <person name="Probst A.J."/>
            <person name="Thomas B.C."/>
            <person name="Singh A."/>
            <person name="Wilkins M.J."/>
            <person name="Karaoz U."/>
            <person name="Brodie E.L."/>
            <person name="Williams K.H."/>
            <person name="Hubbard S.S."/>
            <person name="Banfield J.F."/>
        </authorList>
    </citation>
    <scope>NUCLEOTIDE SEQUENCE [LARGE SCALE GENOMIC DNA]</scope>
</reference>
<dbReference type="EMBL" id="MFYX01000015">
    <property type="protein sequence ID" value="OGK07049.1"/>
    <property type="molecule type" value="Genomic_DNA"/>
</dbReference>
<protein>
    <submittedName>
        <fullName evidence="9">Peptide ABC transporter ATP-binding protein</fullName>
    </submittedName>
</protein>
<dbReference type="PROSITE" id="PS00211">
    <property type="entry name" value="ABC_TRANSPORTER_1"/>
    <property type="match status" value="1"/>
</dbReference>
<evidence type="ECO:0000256" key="5">
    <source>
        <dbReference type="ARBA" id="ARBA00022741"/>
    </source>
</evidence>
<dbReference type="SMART" id="SM00382">
    <property type="entry name" value="AAA"/>
    <property type="match status" value="1"/>
</dbReference>
<keyword evidence="4" id="KW-1003">Cell membrane</keyword>
<evidence type="ECO:0000256" key="3">
    <source>
        <dbReference type="ARBA" id="ARBA00022448"/>
    </source>
</evidence>
<accession>A0A1F7FK18</accession>
<keyword evidence="3" id="KW-0813">Transport</keyword>
<dbReference type="AlphaFoldDB" id="A0A1F7FK18"/>
<dbReference type="NCBIfam" id="TIGR01727">
    <property type="entry name" value="oligo_HPY"/>
    <property type="match status" value="1"/>
</dbReference>
<evidence type="ECO:0000256" key="7">
    <source>
        <dbReference type="ARBA" id="ARBA00023136"/>
    </source>
</evidence>
<evidence type="ECO:0000259" key="8">
    <source>
        <dbReference type="PROSITE" id="PS50893"/>
    </source>
</evidence>
<dbReference type="InterPro" id="IPR003439">
    <property type="entry name" value="ABC_transporter-like_ATP-bd"/>
</dbReference>
<evidence type="ECO:0000256" key="2">
    <source>
        <dbReference type="ARBA" id="ARBA00005417"/>
    </source>
</evidence>
<gene>
    <name evidence="9" type="ORF">A2519_13840</name>
</gene>
<dbReference type="Proteomes" id="UP000179243">
    <property type="component" value="Unassembled WGS sequence"/>
</dbReference>
<dbReference type="InterPro" id="IPR027417">
    <property type="entry name" value="P-loop_NTPase"/>
</dbReference>
<dbReference type="CDD" id="cd03257">
    <property type="entry name" value="ABC_NikE_OppD_transporters"/>
    <property type="match status" value="1"/>
</dbReference>
<dbReference type="GO" id="GO:0015833">
    <property type="term" value="P:peptide transport"/>
    <property type="evidence" value="ECO:0007669"/>
    <property type="project" value="InterPro"/>
</dbReference>
<comment type="subcellular location">
    <subcellularLocation>
        <location evidence="1">Cell membrane</location>
        <topology evidence="1">Peripheral membrane protein</topology>
    </subcellularLocation>
</comment>
<dbReference type="GO" id="GO:0005886">
    <property type="term" value="C:plasma membrane"/>
    <property type="evidence" value="ECO:0007669"/>
    <property type="project" value="UniProtKB-SubCell"/>
</dbReference>
<dbReference type="InterPro" id="IPR003593">
    <property type="entry name" value="AAA+_ATPase"/>
</dbReference>
<dbReference type="FunFam" id="3.40.50.300:FF:000016">
    <property type="entry name" value="Oligopeptide ABC transporter ATP-binding component"/>
    <property type="match status" value="1"/>
</dbReference>
<dbReference type="Pfam" id="PF00005">
    <property type="entry name" value="ABC_tran"/>
    <property type="match status" value="1"/>
</dbReference>